<evidence type="ECO:0000256" key="5">
    <source>
        <dbReference type="SAM" id="Phobius"/>
    </source>
</evidence>
<feature type="transmembrane region" description="Helical" evidence="5">
    <location>
        <begin position="243"/>
        <end position="261"/>
    </location>
</feature>
<accession>A0A327Z7Z8</accession>
<evidence type="ECO:0000256" key="4">
    <source>
        <dbReference type="ARBA" id="ARBA00023136"/>
    </source>
</evidence>
<dbReference type="GO" id="GO:0140359">
    <property type="term" value="F:ABC-type transporter activity"/>
    <property type="evidence" value="ECO:0007669"/>
    <property type="project" value="InterPro"/>
</dbReference>
<name>A0A327Z7Z8_9ACTN</name>
<evidence type="ECO:0000313" key="7">
    <source>
        <dbReference type="EMBL" id="RAK34508.1"/>
    </source>
</evidence>
<proteinExistence type="predicted"/>
<evidence type="ECO:0000259" key="6">
    <source>
        <dbReference type="Pfam" id="PF12698"/>
    </source>
</evidence>
<evidence type="ECO:0000256" key="1">
    <source>
        <dbReference type="ARBA" id="ARBA00004141"/>
    </source>
</evidence>
<gene>
    <name evidence="7" type="ORF">B0I29_111107</name>
</gene>
<keyword evidence="2 5" id="KW-0812">Transmembrane</keyword>
<dbReference type="InterPro" id="IPR052902">
    <property type="entry name" value="ABC-2_transporter"/>
</dbReference>
<keyword evidence="3 5" id="KW-1133">Transmembrane helix</keyword>
<organism evidence="7 8">
    <name type="scientific">Actinoplanes lutulentus</name>
    <dbReference type="NCBI Taxonomy" id="1287878"/>
    <lineage>
        <taxon>Bacteria</taxon>
        <taxon>Bacillati</taxon>
        <taxon>Actinomycetota</taxon>
        <taxon>Actinomycetes</taxon>
        <taxon>Micromonosporales</taxon>
        <taxon>Micromonosporaceae</taxon>
        <taxon>Actinoplanes</taxon>
    </lineage>
</organism>
<dbReference type="InterPro" id="IPR013525">
    <property type="entry name" value="ABC2_TM"/>
</dbReference>
<protein>
    <submittedName>
        <fullName evidence="7">ABC-2 type transport system permease protein</fullName>
    </submittedName>
</protein>
<reference evidence="7 8" key="1">
    <citation type="submission" date="2018-06" db="EMBL/GenBank/DDBJ databases">
        <title>Genomic Encyclopedia of Type Strains, Phase III (KMG-III): the genomes of soil and plant-associated and newly described type strains.</title>
        <authorList>
            <person name="Whitman W."/>
        </authorList>
    </citation>
    <scope>NUCLEOTIDE SEQUENCE [LARGE SCALE GENOMIC DNA]</scope>
    <source>
        <strain evidence="7 8">CGMCC 4.7090</strain>
    </source>
</reference>
<dbReference type="AlphaFoldDB" id="A0A327Z7Z8"/>
<sequence>MTTMTTTTTVTRGNTARIRAVGLAELKLFARNRTAMFSAFAIPLILAGAISTSGMADSDDLATSVAVVTSLLGYVLLAAVYYNLVTTYVARREELVLKRLRAGELSDATIITGIAAPMVAVAVAQMIVFVVAGAILVGLPAPVNVPLMVFGAVGGVIVFVLLAAVSAVFTRTAESAQVTTLPVLLACLIGSMIYPMMDDAPGVVVALLRALPLTPVVDLLRLGWLGTTGESAPVGFAGTFADALLPAGILIAWIVAGLWAVRRTFLWEPRR</sequence>
<dbReference type="GO" id="GO:0016020">
    <property type="term" value="C:membrane"/>
    <property type="evidence" value="ECO:0007669"/>
    <property type="project" value="UniProtKB-SubCell"/>
</dbReference>
<feature type="domain" description="ABC-2 type transporter transmembrane" evidence="6">
    <location>
        <begin position="50"/>
        <end position="260"/>
    </location>
</feature>
<evidence type="ECO:0000256" key="2">
    <source>
        <dbReference type="ARBA" id="ARBA00022692"/>
    </source>
</evidence>
<comment type="caution">
    <text evidence="7">The sequence shown here is derived from an EMBL/GenBank/DDBJ whole genome shotgun (WGS) entry which is preliminary data.</text>
</comment>
<evidence type="ECO:0000313" key="8">
    <source>
        <dbReference type="Proteomes" id="UP000249341"/>
    </source>
</evidence>
<feature type="transmembrane region" description="Helical" evidence="5">
    <location>
        <begin position="35"/>
        <end position="55"/>
    </location>
</feature>
<dbReference type="Proteomes" id="UP000249341">
    <property type="component" value="Unassembled WGS sequence"/>
</dbReference>
<dbReference type="PANTHER" id="PTHR43027">
    <property type="entry name" value="DOXORUBICIN RESISTANCE ABC TRANSPORTER PERMEASE PROTEIN DRRC-RELATED"/>
    <property type="match status" value="1"/>
</dbReference>
<feature type="transmembrane region" description="Helical" evidence="5">
    <location>
        <begin position="147"/>
        <end position="169"/>
    </location>
</feature>
<keyword evidence="4 5" id="KW-0472">Membrane</keyword>
<feature type="transmembrane region" description="Helical" evidence="5">
    <location>
        <begin position="105"/>
        <end position="135"/>
    </location>
</feature>
<feature type="transmembrane region" description="Helical" evidence="5">
    <location>
        <begin position="61"/>
        <end position="84"/>
    </location>
</feature>
<dbReference type="RefSeq" id="WP_245972692.1">
    <property type="nucleotide sequence ID" value="NZ_JACHWI010000011.1"/>
</dbReference>
<keyword evidence="8" id="KW-1185">Reference proteome</keyword>
<dbReference type="EMBL" id="QLMJ01000011">
    <property type="protein sequence ID" value="RAK34508.1"/>
    <property type="molecule type" value="Genomic_DNA"/>
</dbReference>
<comment type="subcellular location">
    <subcellularLocation>
        <location evidence="1">Membrane</location>
        <topology evidence="1">Multi-pass membrane protein</topology>
    </subcellularLocation>
</comment>
<feature type="transmembrane region" description="Helical" evidence="5">
    <location>
        <begin position="181"/>
        <end position="197"/>
    </location>
</feature>
<dbReference type="Pfam" id="PF12698">
    <property type="entry name" value="ABC2_membrane_3"/>
    <property type="match status" value="1"/>
</dbReference>
<dbReference type="PANTHER" id="PTHR43027:SF2">
    <property type="entry name" value="TRANSPORT PERMEASE PROTEIN"/>
    <property type="match status" value="1"/>
</dbReference>
<evidence type="ECO:0000256" key="3">
    <source>
        <dbReference type="ARBA" id="ARBA00022989"/>
    </source>
</evidence>